<evidence type="ECO:0000313" key="2">
    <source>
        <dbReference type="EMBL" id="CAK7926579.1"/>
    </source>
</evidence>
<dbReference type="AlphaFoldDB" id="A0AAV1TZZ1"/>
<dbReference type="EMBL" id="CAKLBY020000101">
    <property type="protein sequence ID" value="CAK7926579.1"/>
    <property type="molecule type" value="Genomic_DNA"/>
</dbReference>
<gene>
    <name evidence="2" type="ORF">PM001_LOCUS11729</name>
    <name evidence="1" type="ORF">PM001_LOCUS1254</name>
</gene>
<dbReference type="Proteomes" id="UP001162060">
    <property type="component" value="Unassembled WGS sequence"/>
</dbReference>
<evidence type="ECO:0008006" key="4">
    <source>
        <dbReference type="Google" id="ProtNLM"/>
    </source>
</evidence>
<organism evidence="2 3">
    <name type="scientific">Peronospora matthiolae</name>
    <dbReference type="NCBI Taxonomy" id="2874970"/>
    <lineage>
        <taxon>Eukaryota</taxon>
        <taxon>Sar</taxon>
        <taxon>Stramenopiles</taxon>
        <taxon>Oomycota</taxon>
        <taxon>Peronosporomycetes</taxon>
        <taxon>Peronosporales</taxon>
        <taxon>Peronosporaceae</taxon>
        <taxon>Peronospora</taxon>
    </lineage>
</organism>
<proteinExistence type="predicted"/>
<reference evidence="2" key="1">
    <citation type="submission" date="2024-01" db="EMBL/GenBank/DDBJ databases">
        <authorList>
            <person name="Webb A."/>
        </authorList>
    </citation>
    <scope>NUCLEOTIDE SEQUENCE</scope>
    <source>
        <strain evidence="2">Pm1</strain>
    </source>
</reference>
<evidence type="ECO:0000313" key="1">
    <source>
        <dbReference type="EMBL" id="CAK7896512.1"/>
    </source>
</evidence>
<sequence>MRMTCFFVRFVRKLRRVVTLHFPTDDFATFPLHAIAPAITTQTEPCVDLLDNLPAQQVNTTFRFDSETPLHDILSHPEASCGLHSAAASGTNTSTTIHSHINRFLDRVVTLARVEQQLTSHLFHRGNAQHADSCTARGALV</sequence>
<comment type="caution">
    <text evidence="2">The sequence shown here is derived from an EMBL/GenBank/DDBJ whole genome shotgun (WGS) entry which is preliminary data.</text>
</comment>
<protein>
    <recommendedName>
        <fullName evidence="4">Secreted protein</fullName>
    </recommendedName>
</protein>
<name>A0AAV1TZZ1_9STRA</name>
<accession>A0AAV1TZZ1</accession>
<dbReference type="EMBL" id="CAKLBY020000014">
    <property type="protein sequence ID" value="CAK7896512.1"/>
    <property type="molecule type" value="Genomic_DNA"/>
</dbReference>
<evidence type="ECO:0000313" key="3">
    <source>
        <dbReference type="Proteomes" id="UP001162060"/>
    </source>
</evidence>